<keyword evidence="5" id="KW-0175">Coiled coil</keyword>
<evidence type="ECO:0000313" key="9">
    <source>
        <dbReference type="EMBL" id="CAF1010021.1"/>
    </source>
</evidence>
<keyword evidence="4 7" id="KW-0472">Membrane</keyword>
<evidence type="ECO:0000256" key="2">
    <source>
        <dbReference type="ARBA" id="ARBA00022692"/>
    </source>
</evidence>
<feature type="domain" description="RETREG1-3/ARL6IP-like N-terminal reticulon-homology" evidence="8">
    <location>
        <begin position="10"/>
        <end position="183"/>
    </location>
</feature>
<comment type="caution">
    <text evidence="9">The sequence shown here is derived from an EMBL/GenBank/DDBJ whole genome shotgun (WGS) entry which is preliminary data.</text>
</comment>
<accession>A0A814HK17</accession>
<evidence type="ECO:0000256" key="6">
    <source>
        <dbReference type="SAM" id="MobiDB-lite"/>
    </source>
</evidence>
<feature type="transmembrane region" description="Helical" evidence="7">
    <location>
        <begin position="144"/>
        <end position="165"/>
    </location>
</feature>
<protein>
    <recommendedName>
        <fullName evidence="8">RETREG1-3/ARL6IP-like N-terminal reticulon-homology domain-containing protein</fullName>
    </recommendedName>
</protein>
<gene>
    <name evidence="9" type="ORF">OXX778_LOCUS16845</name>
</gene>
<dbReference type="GO" id="GO:0016020">
    <property type="term" value="C:membrane"/>
    <property type="evidence" value="ECO:0007669"/>
    <property type="project" value="UniProtKB-SubCell"/>
</dbReference>
<dbReference type="AlphaFoldDB" id="A0A814HK17"/>
<keyword evidence="2 7" id="KW-0812">Transmembrane</keyword>
<feature type="coiled-coil region" evidence="5">
    <location>
        <begin position="204"/>
        <end position="249"/>
    </location>
</feature>
<dbReference type="PANTHER" id="PTHR20952:SF4">
    <property type="entry name" value="RETICULOPHAGY REGULATOR 2"/>
    <property type="match status" value="1"/>
</dbReference>
<evidence type="ECO:0000313" key="10">
    <source>
        <dbReference type="Proteomes" id="UP000663879"/>
    </source>
</evidence>
<feature type="transmembrane region" description="Helical" evidence="7">
    <location>
        <begin position="120"/>
        <end position="138"/>
    </location>
</feature>
<feature type="compositionally biased region" description="Basic and acidic residues" evidence="6">
    <location>
        <begin position="352"/>
        <end position="365"/>
    </location>
</feature>
<evidence type="ECO:0000259" key="8">
    <source>
        <dbReference type="Pfam" id="PF24456"/>
    </source>
</evidence>
<feature type="compositionally biased region" description="Acidic residues" evidence="6">
    <location>
        <begin position="381"/>
        <end position="393"/>
    </location>
</feature>
<sequence>MVIDEIVVAIDPALRKIEEILLWKNRLKTVLLFSFLHFIFWLFFMFNIRTYCIISILFLLFHLLDAYRDKKRKLILKLKNQSNSNILENISSLGRYIIWTYNKTNLLITKIRKLKSRNRLQYFLLMLTFWSILLVISIKIKGSHLAYILFWIIFFLPAIVHYELVKKFLFKFLPLLQQLDHSMQYERRSILDKSELLVDVKLPKSEYDEEYEEESEFIRELTEREKRVIENLESEEEEEEEEYVDHEDVEIEQVEERFLDQENLENVQRIRTIEYRVKISPNNFINKVEESLMEDSLLPNESLPNIDSSHDSDENNYNFDKNEEIVPRRRVKYRPSLKDCYGDEIDFKNRSEPVNESYMDKEGKSTVRMTKNKKQKSHEQELDETFDFLDEEY</sequence>
<keyword evidence="3 7" id="KW-1133">Transmembrane helix</keyword>
<dbReference type="EMBL" id="CAJNOC010004114">
    <property type="protein sequence ID" value="CAF1010021.1"/>
    <property type="molecule type" value="Genomic_DNA"/>
</dbReference>
<keyword evidence="10" id="KW-1185">Reference proteome</keyword>
<name>A0A814HK17_9BILA</name>
<comment type="subcellular location">
    <subcellularLocation>
        <location evidence="1">Membrane</location>
        <topology evidence="1">Multi-pass membrane protein</topology>
    </subcellularLocation>
</comment>
<dbReference type="OrthoDB" id="10021499at2759"/>
<dbReference type="Pfam" id="PF24456">
    <property type="entry name" value="RHD_RETREG1-3"/>
    <property type="match status" value="1"/>
</dbReference>
<dbReference type="GO" id="GO:0005783">
    <property type="term" value="C:endoplasmic reticulum"/>
    <property type="evidence" value="ECO:0007669"/>
    <property type="project" value="UniProtKB-ARBA"/>
</dbReference>
<feature type="transmembrane region" description="Helical" evidence="7">
    <location>
        <begin position="31"/>
        <end position="64"/>
    </location>
</feature>
<proteinExistence type="predicted"/>
<evidence type="ECO:0000256" key="7">
    <source>
        <dbReference type="SAM" id="Phobius"/>
    </source>
</evidence>
<dbReference type="PANTHER" id="PTHR20952">
    <property type="entry name" value="ADP-RIBOSYLATION-LIKE FACTOR 6-INTERACTING PROTEIN"/>
    <property type="match status" value="1"/>
</dbReference>
<dbReference type="InterPro" id="IPR057282">
    <property type="entry name" value="RETREG1-3-like_RHD"/>
</dbReference>
<evidence type="ECO:0000256" key="4">
    <source>
        <dbReference type="ARBA" id="ARBA00023136"/>
    </source>
</evidence>
<organism evidence="9 10">
    <name type="scientific">Brachionus calyciflorus</name>
    <dbReference type="NCBI Taxonomy" id="104777"/>
    <lineage>
        <taxon>Eukaryota</taxon>
        <taxon>Metazoa</taxon>
        <taxon>Spiralia</taxon>
        <taxon>Gnathifera</taxon>
        <taxon>Rotifera</taxon>
        <taxon>Eurotatoria</taxon>
        <taxon>Monogononta</taxon>
        <taxon>Pseudotrocha</taxon>
        <taxon>Ploima</taxon>
        <taxon>Brachionidae</taxon>
        <taxon>Brachionus</taxon>
    </lineage>
</organism>
<dbReference type="Proteomes" id="UP000663879">
    <property type="component" value="Unassembled WGS sequence"/>
</dbReference>
<evidence type="ECO:0000256" key="3">
    <source>
        <dbReference type="ARBA" id="ARBA00022989"/>
    </source>
</evidence>
<feature type="region of interest" description="Disordered" evidence="6">
    <location>
        <begin position="352"/>
        <end position="393"/>
    </location>
</feature>
<dbReference type="InterPro" id="IPR052114">
    <property type="entry name" value="ER_autophagy_membrane_reg"/>
</dbReference>
<reference evidence="9" key="1">
    <citation type="submission" date="2021-02" db="EMBL/GenBank/DDBJ databases">
        <authorList>
            <person name="Nowell W R."/>
        </authorList>
    </citation>
    <scope>NUCLEOTIDE SEQUENCE</scope>
    <source>
        <strain evidence="9">Ploen Becks lab</strain>
    </source>
</reference>
<evidence type="ECO:0000256" key="5">
    <source>
        <dbReference type="SAM" id="Coils"/>
    </source>
</evidence>
<evidence type="ECO:0000256" key="1">
    <source>
        <dbReference type="ARBA" id="ARBA00004141"/>
    </source>
</evidence>